<dbReference type="AlphaFoldDB" id="A0A9P6A655"/>
<evidence type="ECO:0000313" key="3">
    <source>
        <dbReference type="Proteomes" id="UP000807025"/>
    </source>
</evidence>
<protein>
    <submittedName>
        <fullName evidence="2">Uncharacterized protein</fullName>
    </submittedName>
</protein>
<evidence type="ECO:0000256" key="1">
    <source>
        <dbReference type="SAM" id="MobiDB-lite"/>
    </source>
</evidence>
<organism evidence="2 3">
    <name type="scientific">Pleurotus eryngii</name>
    <name type="common">Boletus of the steppes</name>
    <dbReference type="NCBI Taxonomy" id="5323"/>
    <lineage>
        <taxon>Eukaryota</taxon>
        <taxon>Fungi</taxon>
        <taxon>Dikarya</taxon>
        <taxon>Basidiomycota</taxon>
        <taxon>Agaricomycotina</taxon>
        <taxon>Agaricomycetes</taxon>
        <taxon>Agaricomycetidae</taxon>
        <taxon>Agaricales</taxon>
        <taxon>Pleurotineae</taxon>
        <taxon>Pleurotaceae</taxon>
        <taxon>Pleurotus</taxon>
    </lineage>
</organism>
<gene>
    <name evidence="2" type="ORF">BDN71DRAFT_1442916</name>
</gene>
<feature type="compositionally biased region" description="Basic and acidic residues" evidence="1">
    <location>
        <begin position="32"/>
        <end position="54"/>
    </location>
</feature>
<proteinExistence type="predicted"/>
<sequence length="139" mass="15259">MNVLRARVTATSSRSLKTRPLHISSQLRRPHTKDTYSKEVDTTPPTDDKIHRVDPQNAAAQKPHEPYKPLDLPPQAKQGGVSTERGAYDSVSSNKPYEMKGKDQRYGGMNEKMGETSHAGEGPEGSQKGGRKSEGKDST</sequence>
<dbReference type="Proteomes" id="UP000807025">
    <property type="component" value="Unassembled WGS sequence"/>
</dbReference>
<dbReference type="EMBL" id="MU154535">
    <property type="protein sequence ID" value="KAF9498930.1"/>
    <property type="molecule type" value="Genomic_DNA"/>
</dbReference>
<feature type="region of interest" description="Disordered" evidence="1">
    <location>
        <begin position="1"/>
        <end position="139"/>
    </location>
</feature>
<accession>A0A9P6A655</accession>
<comment type="caution">
    <text evidence="2">The sequence shown here is derived from an EMBL/GenBank/DDBJ whole genome shotgun (WGS) entry which is preliminary data.</text>
</comment>
<dbReference type="OrthoDB" id="2687798at2759"/>
<reference evidence="2" key="1">
    <citation type="submission" date="2020-11" db="EMBL/GenBank/DDBJ databases">
        <authorList>
            <consortium name="DOE Joint Genome Institute"/>
            <person name="Ahrendt S."/>
            <person name="Riley R."/>
            <person name="Andreopoulos W."/>
            <person name="Labutti K."/>
            <person name="Pangilinan J."/>
            <person name="Ruiz-Duenas F.J."/>
            <person name="Barrasa J.M."/>
            <person name="Sanchez-Garcia M."/>
            <person name="Camarero S."/>
            <person name="Miyauchi S."/>
            <person name="Serrano A."/>
            <person name="Linde D."/>
            <person name="Babiker R."/>
            <person name="Drula E."/>
            <person name="Ayuso-Fernandez I."/>
            <person name="Pacheco R."/>
            <person name="Padilla G."/>
            <person name="Ferreira P."/>
            <person name="Barriuso J."/>
            <person name="Kellner H."/>
            <person name="Castanera R."/>
            <person name="Alfaro M."/>
            <person name="Ramirez L."/>
            <person name="Pisabarro A.G."/>
            <person name="Kuo A."/>
            <person name="Tritt A."/>
            <person name="Lipzen A."/>
            <person name="He G."/>
            <person name="Yan M."/>
            <person name="Ng V."/>
            <person name="Cullen D."/>
            <person name="Martin F."/>
            <person name="Rosso M.-N."/>
            <person name="Henrissat B."/>
            <person name="Hibbett D."/>
            <person name="Martinez A.T."/>
            <person name="Grigoriev I.V."/>
        </authorList>
    </citation>
    <scope>NUCLEOTIDE SEQUENCE</scope>
    <source>
        <strain evidence="2">ATCC 90797</strain>
    </source>
</reference>
<name>A0A9P6A655_PLEER</name>
<evidence type="ECO:0000313" key="2">
    <source>
        <dbReference type="EMBL" id="KAF9498930.1"/>
    </source>
</evidence>
<keyword evidence="3" id="KW-1185">Reference proteome</keyword>